<accession>A0A833M8U6</accession>
<proteinExistence type="predicted"/>
<comment type="caution">
    <text evidence="1">The sequence shown here is derived from an EMBL/GenBank/DDBJ whole genome shotgun (WGS) entry which is preliminary data.</text>
</comment>
<gene>
    <name evidence="1" type="ORF">F8153_14795</name>
</gene>
<name>A0A833M8U6_9FIRM</name>
<protein>
    <submittedName>
        <fullName evidence="1">Uncharacterized protein</fullName>
    </submittedName>
</protein>
<dbReference type="OrthoDB" id="2062385at2"/>
<reference evidence="1 2" key="1">
    <citation type="submission" date="2019-10" db="EMBL/GenBank/DDBJ databases">
        <title>Alkaliphilus serpentinus sp. nov. and Alkaliphilus pronyensis sp. nov., two novel anaerobic alkaliphilic species isolated from the serpentinized-hosted hydrothermal field of the Prony Bay (New Caledonia).</title>
        <authorList>
            <person name="Postec A."/>
        </authorList>
    </citation>
    <scope>NUCLEOTIDE SEQUENCE [LARGE SCALE GENOMIC DNA]</scope>
    <source>
        <strain evidence="1 2">LacT</strain>
    </source>
</reference>
<dbReference type="Proteomes" id="UP000465601">
    <property type="component" value="Unassembled WGS sequence"/>
</dbReference>
<organism evidence="1 2">
    <name type="scientific">Alkaliphilus serpentinus</name>
    <dbReference type="NCBI Taxonomy" id="1482731"/>
    <lineage>
        <taxon>Bacteria</taxon>
        <taxon>Bacillati</taxon>
        <taxon>Bacillota</taxon>
        <taxon>Clostridia</taxon>
        <taxon>Peptostreptococcales</taxon>
        <taxon>Natronincolaceae</taxon>
        <taxon>Alkaliphilus</taxon>
    </lineage>
</organism>
<sequence>MQNDENIEVLNDFQKLYKVGFRCVYYEIDEDIDSFTAYLKNFETEKIEILQCSTEEGNYLMKYINKLN</sequence>
<dbReference type="EMBL" id="WBZB01000059">
    <property type="protein sequence ID" value="KAB3525676.1"/>
    <property type="molecule type" value="Genomic_DNA"/>
</dbReference>
<dbReference type="RefSeq" id="WP_151867129.1">
    <property type="nucleotide sequence ID" value="NZ_WBZB01000059.1"/>
</dbReference>
<evidence type="ECO:0000313" key="2">
    <source>
        <dbReference type="Proteomes" id="UP000465601"/>
    </source>
</evidence>
<evidence type="ECO:0000313" key="1">
    <source>
        <dbReference type="EMBL" id="KAB3525676.1"/>
    </source>
</evidence>
<keyword evidence="2" id="KW-1185">Reference proteome</keyword>
<dbReference type="AlphaFoldDB" id="A0A833M8U6"/>